<comment type="subcellular location">
    <subcellularLocation>
        <location evidence="1">Cell membrane</location>
        <topology evidence="1">Multi-pass membrane protein</topology>
    </subcellularLocation>
</comment>
<evidence type="ECO:0000256" key="3">
    <source>
        <dbReference type="ARBA" id="ARBA00022692"/>
    </source>
</evidence>
<gene>
    <name evidence="7" type="ORF">SAMN03080598_01022</name>
</gene>
<evidence type="ECO:0000256" key="6">
    <source>
        <dbReference type="SAM" id="Phobius"/>
    </source>
</evidence>
<dbReference type="InterPro" id="IPR017039">
    <property type="entry name" value="Virul_fac_BrkB"/>
</dbReference>
<accession>A0A1H5TYZ2</accession>
<evidence type="ECO:0000313" key="7">
    <source>
        <dbReference type="EMBL" id="SEF68064.1"/>
    </source>
</evidence>
<protein>
    <submittedName>
        <fullName evidence="7">Membrane protein</fullName>
    </submittedName>
</protein>
<dbReference type="EMBL" id="FNVR01000003">
    <property type="protein sequence ID" value="SEF68064.1"/>
    <property type="molecule type" value="Genomic_DNA"/>
</dbReference>
<evidence type="ECO:0000256" key="1">
    <source>
        <dbReference type="ARBA" id="ARBA00004651"/>
    </source>
</evidence>
<keyword evidence="4 6" id="KW-1133">Transmembrane helix</keyword>
<dbReference type="PANTHER" id="PTHR30213:SF1">
    <property type="entry name" value="INNER MEMBRANE PROTEIN YHJD"/>
    <property type="match status" value="1"/>
</dbReference>
<dbReference type="PANTHER" id="PTHR30213">
    <property type="entry name" value="INNER MEMBRANE PROTEIN YHJD"/>
    <property type="match status" value="1"/>
</dbReference>
<reference evidence="8" key="1">
    <citation type="submission" date="2016-10" db="EMBL/GenBank/DDBJ databases">
        <authorList>
            <person name="Varghese N."/>
            <person name="Submissions S."/>
        </authorList>
    </citation>
    <scope>NUCLEOTIDE SEQUENCE [LARGE SCALE GENOMIC DNA]</scope>
    <source>
        <strain evidence="8">DSM 17298</strain>
    </source>
</reference>
<feature type="transmembrane region" description="Helical" evidence="6">
    <location>
        <begin position="34"/>
        <end position="57"/>
    </location>
</feature>
<evidence type="ECO:0000256" key="4">
    <source>
        <dbReference type="ARBA" id="ARBA00022989"/>
    </source>
</evidence>
<dbReference type="STRING" id="1120964.GCA_001313265_00436"/>
<dbReference type="RefSeq" id="WP_235009806.1">
    <property type="nucleotide sequence ID" value="NZ_FNVR01000003.1"/>
</dbReference>
<dbReference type="GO" id="GO:0005886">
    <property type="term" value="C:plasma membrane"/>
    <property type="evidence" value="ECO:0007669"/>
    <property type="project" value="UniProtKB-SubCell"/>
</dbReference>
<feature type="transmembrane region" description="Helical" evidence="6">
    <location>
        <begin position="96"/>
        <end position="115"/>
    </location>
</feature>
<name>A0A1H5TYZ2_9BACT</name>
<dbReference type="NCBIfam" id="TIGR00765">
    <property type="entry name" value="yihY_not_rbn"/>
    <property type="match status" value="1"/>
</dbReference>
<keyword evidence="8" id="KW-1185">Reference proteome</keyword>
<sequence length="317" mass="35291">MAKQGFKIKHLPKLLKETFTLWNLNNPWRLGAVVAYYAVLSLPGFLIVVINSVGAFWGREIVQGEITQQISDAIGPDAAKSVVEIIENSRNSDKNLFATIMGIVILIFGATGVFYQLQISMNEIWSVKVDPKAGIWKVIKDRALSLGFVMVISFLLIVSFVASTALTVLSGFLSRLWEPGLVYIAQIFEFGLSTVVLGLLFVLIFRFMPDMKIKWSSVWLGGFMTSILFNLGKILLSFYFGAANPNSAYGAAGSVVLILLWVSYSCLILFFGAAFTRIYTEKYEAEIHPQDFAMKVETEEVIVEKGANNPPEEEEKK</sequence>
<evidence type="ECO:0000256" key="2">
    <source>
        <dbReference type="ARBA" id="ARBA00022475"/>
    </source>
</evidence>
<keyword evidence="5 6" id="KW-0472">Membrane</keyword>
<dbReference type="PIRSF" id="PIRSF035875">
    <property type="entry name" value="RNase_BN"/>
    <property type="match status" value="1"/>
</dbReference>
<feature type="transmembrane region" description="Helical" evidence="6">
    <location>
        <begin position="217"/>
        <end position="242"/>
    </location>
</feature>
<evidence type="ECO:0000256" key="5">
    <source>
        <dbReference type="ARBA" id="ARBA00023136"/>
    </source>
</evidence>
<feature type="transmembrane region" description="Helical" evidence="6">
    <location>
        <begin position="181"/>
        <end position="205"/>
    </location>
</feature>
<keyword evidence="3 6" id="KW-0812">Transmembrane</keyword>
<feature type="transmembrane region" description="Helical" evidence="6">
    <location>
        <begin position="146"/>
        <end position="169"/>
    </location>
</feature>
<keyword evidence="2" id="KW-1003">Cell membrane</keyword>
<evidence type="ECO:0000313" key="8">
    <source>
        <dbReference type="Proteomes" id="UP000236736"/>
    </source>
</evidence>
<organism evidence="7 8">
    <name type="scientific">Algoriphagus boritolerans DSM 17298 = JCM 18970</name>
    <dbReference type="NCBI Taxonomy" id="1120964"/>
    <lineage>
        <taxon>Bacteria</taxon>
        <taxon>Pseudomonadati</taxon>
        <taxon>Bacteroidota</taxon>
        <taxon>Cytophagia</taxon>
        <taxon>Cytophagales</taxon>
        <taxon>Cyclobacteriaceae</taxon>
        <taxon>Algoriphagus</taxon>
    </lineage>
</organism>
<dbReference type="Proteomes" id="UP000236736">
    <property type="component" value="Unassembled WGS sequence"/>
</dbReference>
<dbReference type="Pfam" id="PF03631">
    <property type="entry name" value="Virul_fac_BrkB"/>
    <property type="match status" value="1"/>
</dbReference>
<dbReference type="AlphaFoldDB" id="A0A1H5TYZ2"/>
<feature type="transmembrane region" description="Helical" evidence="6">
    <location>
        <begin position="248"/>
        <end position="275"/>
    </location>
</feature>
<proteinExistence type="predicted"/>